<dbReference type="EMBL" id="CP011114">
    <property type="protein sequence ID" value="AKG35634.1"/>
    <property type="molecule type" value="Genomic_DNA"/>
</dbReference>
<dbReference type="PATRIC" id="fig|1333534.5.peg.3193"/>
<gene>
    <name evidence="1" type="ORF">VK70_14490</name>
</gene>
<accession>A0A0F7FBL8</accession>
<dbReference type="OrthoDB" id="2665650at2"/>
<protein>
    <submittedName>
        <fullName evidence="1">Uncharacterized protein</fullName>
    </submittedName>
</protein>
<reference evidence="1 2" key="2">
    <citation type="journal article" date="2016" name="Genome Announc.">
        <title>Genome Sequence of a Gram-Positive Diazotroph, Paenibacillus durus Type Strain ATCC 35681.</title>
        <authorList>
            <person name="Halim M.A."/>
            <person name="Rahman A.Y."/>
            <person name="Sim K.S."/>
            <person name="Yam H.C."/>
            <person name="Rahim A.A."/>
            <person name="Ghazali A.H."/>
            <person name="Najimudin N."/>
        </authorList>
    </citation>
    <scope>NUCLEOTIDE SEQUENCE [LARGE SCALE GENOMIC DNA]</scope>
    <source>
        <strain evidence="1 2">ATCC 35681</strain>
    </source>
</reference>
<dbReference type="HOGENOM" id="CLU_631139_0_0_9"/>
<dbReference type="RefSeq" id="WP_025696270.1">
    <property type="nucleotide sequence ID" value="NZ_ASQQ01000437.1"/>
</dbReference>
<proteinExistence type="predicted"/>
<dbReference type="AlphaFoldDB" id="A0A0F7FBL8"/>
<evidence type="ECO:0000313" key="1">
    <source>
        <dbReference type="EMBL" id="AKG35634.1"/>
    </source>
</evidence>
<organism evidence="1 2">
    <name type="scientific">Paenibacillus durus ATCC 35681</name>
    <dbReference type="NCBI Taxonomy" id="1333534"/>
    <lineage>
        <taxon>Bacteria</taxon>
        <taxon>Bacillati</taxon>
        <taxon>Bacillota</taxon>
        <taxon>Bacilli</taxon>
        <taxon>Bacillales</taxon>
        <taxon>Paenibacillaceae</taxon>
        <taxon>Paenibacillus</taxon>
    </lineage>
</organism>
<name>A0A0F7FBL8_PAEDU</name>
<reference evidence="1 2" key="1">
    <citation type="submission" date="2015-03" db="EMBL/GenBank/DDBJ databases">
        <authorList>
            <person name="Abdul Halim M."/>
        </authorList>
    </citation>
    <scope>NUCLEOTIDE SEQUENCE [LARGE SCALE GENOMIC DNA]</scope>
    <source>
        <strain evidence="1 2">ATCC 35681</strain>
    </source>
</reference>
<evidence type="ECO:0000313" key="2">
    <source>
        <dbReference type="Proteomes" id="UP000034189"/>
    </source>
</evidence>
<dbReference type="Proteomes" id="UP000034189">
    <property type="component" value="Chromosome"/>
</dbReference>
<sequence>MEVNPSSYAFAGVKFLEYTKLKTFKLEIENKLDYFGNEGDFRGYYTKLVEVFGENREKMRVINELFFEHIIYGRLTNIYLFNIETKKISKEIFFKRVSSLIDEFKVNLSSSLYPYLSNKGFYLMDTINVSKEGANFIAGYDCVENDGEISSARLLFGRNVYRRQQNDQVKNEYLLGAVEIDFNKQTFTIYTRNPAGLAPREKNISEKENEGKEEYSVYKYHSYLKEKVSSLLGIKIIKPSTIDDQKGMYKLCADLFDRLVEEPRKMVFENTNDLVQKKVKQLIRKISELGNKPTRNETENLEKKLQALLLGVYISTNMDASDLRTKARELSLIGYPTKIDYKNSRTNRSSTGTSTAKRPIASSDTLYSLLTDFENTEKLDKWSMSWFFDLKDDEDDDVIQTTIESKKEYLKITLIAGRHHNKEIIHHVIGNINKYRQT</sequence>